<comment type="caution">
    <text evidence="7">The sequence shown here is derived from an EMBL/GenBank/DDBJ whole genome shotgun (WGS) entry which is preliminary data.</text>
</comment>
<dbReference type="Pfam" id="PF02899">
    <property type="entry name" value="Phage_int_SAM_1"/>
    <property type="match status" value="1"/>
</dbReference>
<dbReference type="PANTHER" id="PTHR30349">
    <property type="entry name" value="PHAGE INTEGRASE-RELATED"/>
    <property type="match status" value="1"/>
</dbReference>
<keyword evidence="2 4" id="KW-0238">DNA-binding</keyword>
<dbReference type="InterPro" id="IPR011010">
    <property type="entry name" value="DNA_brk_join_enz"/>
</dbReference>
<dbReference type="GO" id="GO:0006310">
    <property type="term" value="P:DNA recombination"/>
    <property type="evidence" value="ECO:0007669"/>
    <property type="project" value="UniProtKB-KW"/>
</dbReference>
<dbReference type="InterPro" id="IPR044068">
    <property type="entry name" value="CB"/>
</dbReference>
<evidence type="ECO:0000313" key="7">
    <source>
        <dbReference type="EMBL" id="TSB43616.1"/>
    </source>
</evidence>
<gene>
    <name evidence="7" type="ORF">FNZ23_03405</name>
</gene>
<dbReference type="SUPFAM" id="SSF56349">
    <property type="entry name" value="DNA breaking-rejoining enzymes"/>
    <property type="match status" value="1"/>
</dbReference>
<keyword evidence="8" id="KW-1185">Reference proteome</keyword>
<name>A0A553ZQR0_9ACTN</name>
<dbReference type="Proteomes" id="UP000320888">
    <property type="component" value="Unassembled WGS sequence"/>
</dbReference>
<evidence type="ECO:0000256" key="3">
    <source>
        <dbReference type="ARBA" id="ARBA00023172"/>
    </source>
</evidence>
<dbReference type="InterPro" id="IPR002104">
    <property type="entry name" value="Integrase_catalytic"/>
</dbReference>
<dbReference type="PROSITE" id="PS51900">
    <property type="entry name" value="CB"/>
    <property type="match status" value="1"/>
</dbReference>
<evidence type="ECO:0000259" key="5">
    <source>
        <dbReference type="PROSITE" id="PS51898"/>
    </source>
</evidence>
<feature type="domain" description="Tyr recombinase" evidence="5">
    <location>
        <begin position="197"/>
        <end position="382"/>
    </location>
</feature>
<dbReference type="InterPro" id="IPR010998">
    <property type="entry name" value="Integrase_recombinase_N"/>
</dbReference>
<dbReference type="InterPro" id="IPR013762">
    <property type="entry name" value="Integrase-like_cat_sf"/>
</dbReference>
<evidence type="ECO:0000259" key="6">
    <source>
        <dbReference type="PROSITE" id="PS51900"/>
    </source>
</evidence>
<evidence type="ECO:0000256" key="4">
    <source>
        <dbReference type="PROSITE-ProRule" id="PRU01248"/>
    </source>
</evidence>
<sequence>MSLSSDVPRDLRAICLPRWGRVVPTGDVIPYMVLDPQGRPVEPIRRFLRDFLARGHAAGSVRSYAFDLHRWWRFLHVIDVPWDKVTSGEVRDFVLWMGQAEKQRRSPRTTSAATAGQVNAVTRKQNLGDQYSARTIRHSNAVLRCFYEFVIDAGEGPLVNPVRRDRVRGRRANAHHNPLEPFRAEGRLRYNPKVPRQRPRAMPDERWNELFAAMGSNRDRAILALAVSTAARASELLGLRGADLDWGDQLAQVRRKGSGVQQWLPASAESFVWLRLYLEENGTLGPDDPIWWTLRRRKQSGELLERRPLTYDALRAVLRRANAALGTNWTMHDFRHTAALRMVRSQRLSLRDVQVILGHAHLTTTQIYLVEDDHEVLRRVQQFLAERSQPEAEPAQDQAAVGYDADDLAVLLGGVPR</sequence>
<feature type="domain" description="Core-binding (CB)" evidence="6">
    <location>
        <begin position="42"/>
        <end position="151"/>
    </location>
</feature>
<evidence type="ECO:0000313" key="8">
    <source>
        <dbReference type="Proteomes" id="UP000320888"/>
    </source>
</evidence>
<evidence type="ECO:0000256" key="2">
    <source>
        <dbReference type="ARBA" id="ARBA00023125"/>
    </source>
</evidence>
<proteinExistence type="predicted"/>
<dbReference type="Gene3D" id="1.10.443.10">
    <property type="entry name" value="Intergrase catalytic core"/>
    <property type="match status" value="1"/>
</dbReference>
<keyword evidence="1" id="KW-0229">DNA integration</keyword>
<protein>
    <submittedName>
        <fullName evidence="7">Site-specific integrase</fullName>
    </submittedName>
</protein>
<accession>A0A553ZQR0</accession>
<dbReference type="Pfam" id="PF00589">
    <property type="entry name" value="Phage_integrase"/>
    <property type="match status" value="1"/>
</dbReference>
<dbReference type="InterPro" id="IPR004107">
    <property type="entry name" value="Integrase_SAM-like_N"/>
</dbReference>
<dbReference type="Gene3D" id="1.10.150.130">
    <property type="match status" value="1"/>
</dbReference>
<dbReference type="InterPro" id="IPR050090">
    <property type="entry name" value="Tyrosine_recombinase_XerCD"/>
</dbReference>
<dbReference type="EMBL" id="VKLS01000018">
    <property type="protein sequence ID" value="TSB43616.1"/>
    <property type="molecule type" value="Genomic_DNA"/>
</dbReference>
<dbReference type="AlphaFoldDB" id="A0A553ZQR0"/>
<dbReference type="PROSITE" id="PS51898">
    <property type="entry name" value="TYR_RECOMBINASE"/>
    <property type="match status" value="1"/>
</dbReference>
<dbReference type="OrthoDB" id="3216232at2"/>
<reference evidence="7 8" key="1">
    <citation type="submission" date="2019-07" db="EMBL/GenBank/DDBJ databases">
        <title>Draft genome for Streptomyces benahoarensis MZ03-48.</title>
        <authorList>
            <person name="Gonzalez-Pimentel J.L."/>
        </authorList>
    </citation>
    <scope>NUCLEOTIDE SEQUENCE [LARGE SCALE GENOMIC DNA]</scope>
    <source>
        <strain evidence="7 8">MZ03-48</strain>
    </source>
</reference>
<organism evidence="7 8">
    <name type="scientific">Streptomyces benahoarensis</name>
    <dbReference type="NCBI Taxonomy" id="2595054"/>
    <lineage>
        <taxon>Bacteria</taxon>
        <taxon>Bacillati</taxon>
        <taxon>Actinomycetota</taxon>
        <taxon>Actinomycetes</taxon>
        <taxon>Kitasatosporales</taxon>
        <taxon>Streptomycetaceae</taxon>
        <taxon>Streptomyces</taxon>
    </lineage>
</organism>
<keyword evidence="3" id="KW-0233">DNA recombination</keyword>
<evidence type="ECO:0000256" key="1">
    <source>
        <dbReference type="ARBA" id="ARBA00022908"/>
    </source>
</evidence>
<dbReference type="CDD" id="cd00397">
    <property type="entry name" value="DNA_BRE_C"/>
    <property type="match status" value="1"/>
</dbReference>
<dbReference type="GO" id="GO:0015074">
    <property type="term" value="P:DNA integration"/>
    <property type="evidence" value="ECO:0007669"/>
    <property type="project" value="UniProtKB-KW"/>
</dbReference>
<dbReference type="GO" id="GO:0003677">
    <property type="term" value="F:DNA binding"/>
    <property type="evidence" value="ECO:0007669"/>
    <property type="project" value="UniProtKB-UniRule"/>
</dbReference>
<dbReference type="PANTHER" id="PTHR30349:SF81">
    <property type="entry name" value="TYROSINE RECOMBINASE XERC"/>
    <property type="match status" value="1"/>
</dbReference>